<dbReference type="AlphaFoldDB" id="A0A0S6W196"/>
<dbReference type="STRING" id="1499966.U14_04839"/>
<evidence type="ECO:0008006" key="4">
    <source>
        <dbReference type="Google" id="ProtNLM"/>
    </source>
</evidence>
<keyword evidence="1" id="KW-1133">Transmembrane helix</keyword>
<dbReference type="InterPro" id="IPR036514">
    <property type="entry name" value="SGNH_hydro_sf"/>
</dbReference>
<dbReference type="HOGENOM" id="CLU_762249_0_0_0"/>
<keyword evidence="1" id="KW-0812">Transmembrane</keyword>
<accession>A0A0S6W196</accession>
<keyword evidence="3" id="KW-1185">Reference proteome</keyword>
<sequence length="354" mass="40402">MKQHQIQFFVNISLSCASVLFAFVFLELASRTYGNMWQFINFSGVFLQQPDIPFDSVSPAVYDATSGWIPRTGSLSLWGKTVTILENGVRSNGLSSTNIPDAPRILAVGDSYTFGDMVEDHETWPAVLEQRSGIRVINGGVFGFGVDQAFLRAKILLDVYQPNTLIFSLIPDDIYRAELSVRVGTNKPYFEIDNGKLVLRNSPVPQQTTTHRQRDWFRKISGYSFLIHSVMIRLSPNYWIEPGSSVRVHHRGSEVANLLMKELKRLTDERRIRLIVLIQYDILTISAYLKKADRLREFLEEQGIEVIDLQAALREISTTDPSRYERFFNKVGYHMSAEGNAFVAEQFEKAFKSR</sequence>
<reference evidence="2" key="1">
    <citation type="journal article" date="2015" name="PeerJ">
        <title>First genomic representation of candidate bacterial phylum KSB3 points to enhanced environmental sensing as a trigger of wastewater bulking.</title>
        <authorList>
            <person name="Sekiguchi Y."/>
            <person name="Ohashi A."/>
            <person name="Parks D.H."/>
            <person name="Yamauchi T."/>
            <person name="Tyson G.W."/>
            <person name="Hugenholtz P."/>
        </authorList>
    </citation>
    <scope>NUCLEOTIDE SEQUENCE [LARGE SCALE GENOMIC DNA]</scope>
</reference>
<dbReference type="EMBL" id="DF820459">
    <property type="protein sequence ID" value="GAK53573.1"/>
    <property type="molecule type" value="Genomic_DNA"/>
</dbReference>
<organism evidence="2">
    <name type="scientific">Candidatus Moduliflexus flocculans</name>
    <dbReference type="NCBI Taxonomy" id="1499966"/>
    <lineage>
        <taxon>Bacteria</taxon>
        <taxon>Candidatus Moduliflexota</taxon>
        <taxon>Candidatus Moduliflexia</taxon>
        <taxon>Candidatus Moduliflexales</taxon>
        <taxon>Candidatus Moduliflexaceae</taxon>
    </lineage>
</organism>
<gene>
    <name evidence="2" type="ORF">U14_04839</name>
</gene>
<dbReference type="PROSITE" id="PS51257">
    <property type="entry name" value="PROKAR_LIPOPROTEIN"/>
    <property type="match status" value="1"/>
</dbReference>
<keyword evidence="1" id="KW-0472">Membrane</keyword>
<name>A0A0S6W196_9BACT</name>
<evidence type="ECO:0000313" key="3">
    <source>
        <dbReference type="Proteomes" id="UP000030700"/>
    </source>
</evidence>
<dbReference type="Gene3D" id="3.40.50.1110">
    <property type="entry name" value="SGNH hydrolase"/>
    <property type="match status" value="1"/>
</dbReference>
<dbReference type="Proteomes" id="UP000030700">
    <property type="component" value="Unassembled WGS sequence"/>
</dbReference>
<evidence type="ECO:0000313" key="2">
    <source>
        <dbReference type="EMBL" id="GAK53573.1"/>
    </source>
</evidence>
<dbReference type="SUPFAM" id="SSF52266">
    <property type="entry name" value="SGNH hydrolase"/>
    <property type="match status" value="1"/>
</dbReference>
<evidence type="ECO:0000256" key="1">
    <source>
        <dbReference type="SAM" id="Phobius"/>
    </source>
</evidence>
<proteinExistence type="predicted"/>
<feature type="transmembrane region" description="Helical" evidence="1">
    <location>
        <begin position="6"/>
        <end position="26"/>
    </location>
</feature>
<protein>
    <recommendedName>
        <fullName evidence="4">SGNH hydrolase-type esterase domain-containing protein</fullName>
    </recommendedName>
</protein>